<protein>
    <submittedName>
        <fullName evidence="3">Uncharacterized protein</fullName>
    </submittedName>
</protein>
<feature type="region of interest" description="Disordered" evidence="2">
    <location>
        <begin position="366"/>
        <end position="424"/>
    </location>
</feature>
<name>A0A7S4UW51_9DINO</name>
<reference evidence="3" key="1">
    <citation type="submission" date="2021-01" db="EMBL/GenBank/DDBJ databases">
        <authorList>
            <person name="Corre E."/>
            <person name="Pelletier E."/>
            <person name="Niang G."/>
            <person name="Scheremetjew M."/>
            <person name="Finn R."/>
            <person name="Kale V."/>
            <person name="Holt S."/>
            <person name="Cochrane G."/>
            <person name="Meng A."/>
            <person name="Brown T."/>
            <person name="Cohen L."/>
        </authorList>
    </citation>
    <scope>NUCLEOTIDE SEQUENCE</scope>
    <source>
        <strain evidence="3">CCMP3105</strain>
    </source>
</reference>
<feature type="compositionally biased region" description="Low complexity" evidence="2">
    <location>
        <begin position="238"/>
        <end position="273"/>
    </location>
</feature>
<accession>A0A7S4UW51</accession>
<feature type="compositionally biased region" description="Polar residues" evidence="2">
    <location>
        <begin position="647"/>
        <end position="657"/>
    </location>
</feature>
<feature type="compositionally biased region" description="Pro residues" evidence="2">
    <location>
        <begin position="470"/>
        <end position="481"/>
    </location>
</feature>
<feature type="region of interest" description="Disordered" evidence="2">
    <location>
        <begin position="647"/>
        <end position="667"/>
    </location>
</feature>
<evidence type="ECO:0000256" key="1">
    <source>
        <dbReference type="SAM" id="Coils"/>
    </source>
</evidence>
<dbReference type="EMBL" id="HBNR01036756">
    <property type="protein sequence ID" value="CAE4593193.1"/>
    <property type="molecule type" value="Transcribed_RNA"/>
</dbReference>
<feature type="compositionally biased region" description="Low complexity" evidence="2">
    <location>
        <begin position="366"/>
        <end position="390"/>
    </location>
</feature>
<feature type="coiled-coil region" evidence="1">
    <location>
        <begin position="106"/>
        <end position="133"/>
    </location>
</feature>
<keyword evidence="1" id="KW-0175">Coiled coil</keyword>
<dbReference type="AlphaFoldDB" id="A0A7S4UW51"/>
<feature type="region of interest" description="Disordered" evidence="2">
    <location>
        <begin position="216"/>
        <end position="288"/>
    </location>
</feature>
<feature type="region of interest" description="Disordered" evidence="2">
    <location>
        <begin position="166"/>
        <end position="186"/>
    </location>
</feature>
<feature type="compositionally biased region" description="Pro residues" evidence="2">
    <location>
        <begin position="403"/>
        <end position="423"/>
    </location>
</feature>
<sequence>MAQAALCMQQLPTGRRLQAGGREGRQGLLEQRRRRLEASLDRRRQRRSELQAALCAEEQQRPCGASASSSGAKEASPDAAGAWQARLAAVAKDADRAAAGVWQARLAALAEDLRQKREKVAALRERELQLEAELRNKLYEERGLIPSLHAAAAELRGAFRSLALGAGGPRHRPHAPAAGEARHPPCGLLAATDSALTSQQSLRDACSSDADLQPRALFASNSNPGSRDDADKAPGMTPDSSGDSAASPSWQRQRRATSSASSQSGERSPSSQSCQIADPSDAEPKSRPSRCFLSAALPAARGAPPAAAAAPPTGAGAGDAVASAKRAGGFNLLPPPRASLAAAPGPLMPGGRALVLVGATAPTAGPLAPADPSAPPAGLTPLPLGPAAQAPGPPRPLQGGGPAPSPPGAAGPAAAGPPVPPEVALPGLEVLRRASSARQLRPLLCDEVPSALASLPGSATPPRHSVAVPATPPGAAAPPPARLSVAAPPLLSGGRTPPQPCGSRTPPHPDGSALPQHGFHAPLQAPGAFMPQQPRGSAAPRASSWASPAAPGAPPPQHGAGLPVQFGGFAPPAFAAPAPAPAGSLDPERSDTRSRGILAPSVPGRHALQLPGSRTPPLPSDFPHPAAARHTQAPFVGFVSAASQASAQERHGSNSASVAGFGAPWWT</sequence>
<gene>
    <name evidence="3" type="ORF">AMON00008_LOCUS25305</name>
</gene>
<feature type="region of interest" description="Disordered" evidence="2">
    <location>
        <begin position="452"/>
        <end position="614"/>
    </location>
</feature>
<feature type="region of interest" description="Disordered" evidence="2">
    <location>
        <begin position="303"/>
        <end position="322"/>
    </location>
</feature>
<feature type="region of interest" description="Disordered" evidence="2">
    <location>
        <begin position="13"/>
        <end position="44"/>
    </location>
</feature>
<feature type="compositionally biased region" description="Low complexity" evidence="2">
    <location>
        <begin position="534"/>
        <end position="550"/>
    </location>
</feature>
<proteinExistence type="predicted"/>
<feature type="compositionally biased region" description="Low complexity" evidence="2">
    <location>
        <begin position="558"/>
        <end position="583"/>
    </location>
</feature>
<evidence type="ECO:0000313" key="3">
    <source>
        <dbReference type="EMBL" id="CAE4593193.1"/>
    </source>
</evidence>
<evidence type="ECO:0000256" key="2">
    <source>
        <dbReference type="SAM" id="MobiDB-lite"/>
    </source>
</evidence>
<organism evidence="3">
    <name type="scientific">Alexandrium monilatum</name>
    <dbReference type="NCBI Taxonomy" id="311494"/>
    <lineage>
        <taxon>Eukaryota</taxon>
        <taxon>Sar</taxon>
        <taxon>Alveolata</taxon>
        <taxon>Dinophyceae</taxon>
        <taxon>Gonyaulacales</taxon>
        <taxon>Pyrocystaceae</taxon>
        <taxon>Alexandrium</taxon>
    </lineage>
</organism>